<dbReference type="EMBL" id="LFWV01000017">
    <property type="protein sequence ID" value="KON31948.1"/>
    <property type="molecule type" value="Genomic_DNA"/>
</dbReference>
<proteinExistence type="predicted"/>
<keyword evidence="1" id="KW-1133">Transmembrane helix</keyword>
<dbReference type="PANTHER" id="PTHR35813">
    <property type="entry name" value="INNER MEMBRANE PROTEIN YBAN"/>
    <property type="match status" value="1"/>
</dbReference>
<dbReference type="PANTHER" id="PTHR35813:SF1">
    <property type="entry name" value="INNER MEMBRANE PROTEIN YBAN"/>
    <property type="match status" value="1"/>
</dbReference>
<keyword evidence="1" id="KW-0472">Membrane</keyword>
<reference evidence="3" key="1">
    <citation type="submission" date="2015-06" db="EMBL/GenBank/DDBJ databases">
        <title>New insights into the roles of widespread benthic archaea in carbon and nitrogen cycling.</title>
        <authorList>
            <person name="Lazar C.S."/>
            <person name="Baker B.J."/>
            <person name="Seitz K.W."/>
            <person name="Hyde A.S."/>
            <person name="Dick G.J."/>
            <person name="Hinrichs K.-U."/>
            <person name="Teske A.P."/>
        </authorList>
    </citation>
    <scope>NUCLEOTIDE SEQUENCE [LARGE SCALE GENOMIC DNA]</scope>
</reference>
<evidence type="ECO:0000313" key="3">
    <source>
        <dbReference type="Proteomes" id="UP000054016"/>
    </source>
</evidence>
<accession>A0A0M0BTM3</accession>
<organism evidence="2 3">
    <name type="scientific">miscellaneous Crenarchaeota group-1 archaeon SG8-32-3</name>
    <dbReference type="NCBI Taxonomy" id="1685125"/>
    <lineage>
        <taxon>Archaea</taxon>
        <taxon>Candidatus Bathyarchaeota</taxon>
        <taxon>MCG-1</taxon>
    </lineage>
</organism>
<dbReference type="GO" id="GO:0005886">
    <property type="term" value="C:plasma membrane"/>
    <property type="evidence" value="ECO:0007669"/>
    <property type="project" value="TreeGrafter"/>
</dbReference>
<sequence>MGEKKSFATTCKEQGRKLVRTLWFIAGTICMVLGAIGMVLPILPTTPFILAAAACYYKSSEKMHSWLLNNRWFGEYIRNYTEGKGLPKKTKITALIVLWTTISLSTVFMLHRLLPPELVLPLQLVMIAVAVAVSIHILRLPTFKKT</sequence>
<feature type="transmembrane region" description="Helical" evidence="1">
    <location>
        <begin position="92"/>
        <end position="111"/>
    </location>
</feature>
<dbReference type="Proteomes" id="UP000054016">
    <property type="component" value="Unassembled WGS sequence"/>
</dbReference>
<dbReference type="AlphaFoldDB" id="A0A0M0BTM3"/>
<feature type="transmembrane region" description="Helical" evidence="1">
    <location>
        <begin position="118"/>
        <end position="138"/>
    </location>
</feature>
<gene>
    <name evidence="2" type="ORF">AC478_01685</name>
</gene>
<dbReference type="PIRSF" id="PIRSF016789">
    <property type="entry name" value="DUF454"/>
    <property type="match status" value="1"/>
</dbReference>
<keyword evidence="1" id="KW-0812">Transmembrane</keyword>
<protein>
    <recommendedName>
        <fullName evidence="4">DUF454 domain-containing protein</fullName>
    </recommendedName>
</protein>
<name>A0A0M0BTM3_9ARCH</name>
<comment type="caution">
    <text evidence="2">The sequence shown here is derived from an EMBL/GenBank/DDBJ whole genome shotgun (WGS) entry which is preliminary data.</text>
</comment>
<evidence type="ECO:0000313" key="2">
    <source>
        <dbReference type="EMBL" id="KON31948.1"/>
    </source>
</evidence>
<dbReference type="Pfam" id="PF04304">
    <property type="entry name" value="DUF454"/>
    <property type="match status" value="1"/>
</dbReference>
<evidence type="ECO:0008006" key="4">
    <source>
        <dbReference type="Google" id="ProtNLM"/>
    </source>
</evidence>
<dbReference type="InterPro" id="IPR007401">
    <property type="entry name" value="DUF454"/>
</dbReference>
<evidence type="ECO:0000256" key="1">
    <source>
        <dbReference type="SAM" id="Phobius"/>
    </source>
</evidence>
<feature type="transmembrane region" description="Helical" evidence="1">
    <location>
        <begin position="21"/>
        <end position="43"/>
    </location>
</feature>